<gene>
    <name evidence="4" type="ORF">J8273_7921</name>
</gene>
<evidence type="ECO:0000256" key="1">
    <source>
        <dbReference type="ARBA" id="ARBA00022737"/>
    </source>
</evidence>
<keyword evidence="1" id="KW-0677">Repeat</keyword>
<dbReference type="InterPro" id="IPR011990">
    <property type="entry name" value="TPR-like_helical_dom_sf"/>
</dbReference>
<evidence type="ECO:0000313" key="5">
    <source>
        <dbReference type="Proteomes" id="UP000717585"/>
    </source>
</evidence>
<dbReference type="PANTHER" id="PTHR22767:SF2">
    <property type="entry name" value="N(ALPHA)-ACETYLTRANSFERASE 15_16, ISOFORM A"/>
    <property type="match status" value="1"/>
</dbReference>
<evidence type="ECO:0000256" key="3">
    <source>
        <dbReference type="PROSITE-ProRule" id="PRU00339"/>
    </source>
</evidence>
<protein>
    <submittedName>
        <fullName evidence="4">N-terminal acetyltransferase A, auxiliary subunit</fullName>
    </submittedName>
</protein>
<comment type="caution">
    <text evidence="4">The sequence shown here is derived from an EMBL/GenBank/DDBJ whole genome shotgun (WGS) entry which is preliminary data.</text>
</comment>
<dbReference type="Gene3D" id="1.25.40.1010">
    <property type="match status" value="1"/>
</dbReference>
<dbReference type="Gene3D" id="1.25.40.1040">
    <property type="match status" value="1"/>
</dbReference>
<dbReference type="GO" id="GO:0005737">
    <property type="term" value="C:cytoplasm"/>
    <property type="evidence" value="ECO:0007669"/>
    <property type="project" value="TreeGrafter"/>
</dbReference>
<feature type="repeat" description="TPR" evidence="3">
    <location>
        <begin position="420"/>
        <end position="453"/>
    </location>
</feature>
<keyword evidence="2 3" id="KW-0802">TPR repeat</keyword>
<dbReference type="AlphaFoldDB" id="A0A8J6ASS1"/>
<keyword evidence="5" id="KW-1185">Reference proteome</keyword>
<dbReference type="Pfam" id="PF12569">
    <property type="entry name" value="NatA_aux_su"/>
    <property type="match status" value="1"/>
</dbReference>
<evidence type="ECO:0000313" key="4">
    <source>
        <dbReference type="EMBL" id="KAG9390570.1"/>
    </source>
</evidence>
<dbReference type="SUPFAM" id="SSF48452">
    <property type="entry name" value="TPR-like"/>
    <property type="match status" value="1"/>
</dbReference>
<dbReference type="Proteomes" id="UP000717585">
    <property type="component" value="Unassembled WGS sequence"/>
</dbReference>
<dbReference type="OrthoDB" id="10263032at2759"/>
<name>A0A8J6ASS1_9EUKA</name>
<dbReference type="EMBL" id="JAHDYR010000064">
    <property type="protein sequence ID" value="KAG9390570.1"/>
    <property type="molecule type" value="Genomic_DNA"/>
</dbReference>
<organism evidence="4 5">
    <name type="scientific">Carpediemonas membranifera</name>
    <dbReference type="NCBI Taxonomy" id="201153"/>
    <lineage>
        <taxon>Eukaryota</taxon>
        <taxon>Metamonada</taxon>
        <taxon>Carpediemonas-like organisms</taxon>
        <taxon>Carpediemonas</taxon>
    </lineage>
</organism>
<dbReference type="PROSITE" id="PS50005">
    <property type="entry name" value="TPR"/>
    <property type="match status" value="1"/>
</dbReference>
<dbReference type="InterPro" id="IPR019734">
    <property type="entry name" value="TPR_rpt"/>
</dbReference>
<reference evidence="4" key="1">
    <citation type="submission" date="2021-05" db="EMBL/GenBank/DDBJ databases">
        <title>A free-living protist that lacks canonical eukaryotic 1 DNA replication and segregation systems.</title>
        <authorList>
            <person name="Salas-Leiva D.E."/>
            <person name="Tromer E.C."/>
            <person name="Curtis B.A."/>
            <person name="Jerlstrom-Hultqvist J."/>
            <person name="Kolisko M."/>
            <person name="Yi Z."/>
            <person name="Salas-Leiva J.S."/>
            <person name="Gallot-Lavallee L."/>
            <person name="Kops G.J.P.L."/>
            <person name="Archibald J.M."/>
            <person name="Simpson A.G.B."/>
            <person name="Roger A.J."/>
        </authorList>
    </citation>
    <scope>NUCLEOTIDE SEQUENCE</scope>
    <source>
        <strain evidence="4">BICM</strain>
    </source>
</reference>
<dbReference type="PANTHER" id="PTHR22767">
    <property type="entry name" value="N-TERMINAL ACETYLTRANSFERASE-RELATED"/>
    <property type="match status" value="1"/>
</dbReference>
<dbReference type="InterPro" id="IPR021183">
    <property type="entry name" value="NatA_aux_su"/>
</dbReference>
<accession>A0A8J6ASS1</accession>
<proteinExistence type="predicted"/>
<evidence type="ECO:0000256" key="2">
    <source>
        <dbReference type="ARBA" id="ARBA00022803"/>
    </source>
</evidence>
<sequence length="800" mass="89604">MNHLDGFSQKEKNLFKEIFKHHDLNHNKKGIKVCDQILESHHNHGETMAMKALLLHSMGRKEEGRQLAREAEQYACKTCHIVPHVNGLIARNDKDYVRAVACYKAASLIEKTNQQVARDLSMMQAMSRDFDAFLDTRRRMLTLRTRDRQNWYGVAVGQYLTGAFGDAANTIDQLIQAEAQTKAEITPVELSHLRMFEVVCNMKAHGPEAALASLDQHRGDILDQYQATRLRLQLSCDAGAPDMVSFEQFMQLNPDDIEAHEMVVKALAESPADLASRYDDLIARYPRSHVTRFIPALYGPEGSVMTVVTALVKKSIAKRSPSLYRELARLYAVRPHVRPLVRQYAVDQLETDAPDETKVWLHVYLHHHAMADADAPTALSHAEAALGLARELFERAKEYPSVGDNDDDGLVDADVAEPHLVLYELLGTALKHNGAIREAAETLEAARRMDPNDRFMNTVAYHAWARLGDFRAADETLRAFIRDEPDICVVELQNQHFKVTTARSRTRAGELLLALRDYRDVTRMFAAMREDEFDFHHFALRKHALTEYVQLVEYETSLGAHKYARGAAMGFADIAMAIINGAEIDTTAAKAYVAEYEEIYGRQLKNESVPDANREREPDPSFLGFLDMSPAAQLAEVQTVLRAVAHTDQTQAMEAIVELRMFKPMVALKLVKRLIAAGDAVSSFMAEIVYHVAMEVLAEPPAGLSATEQRLMAMAKMQFAKVEKDVVGTAAATQLTVAECLTVAPLTAGEQRWDLLCQVSAAGTVQQCLRALELLHVAGLGGREREFVEAVRSRYPRFLV</sequence>